<dbReference type="InterPro" id="IPR012337">
    <property type="entry name" value="RNaseH-like_sf"/>
</dbReference>
<reference evidence="2" key="1">
    <citation type="submission" date="2010-06" db="EMBL/GenBank/DDBJ databases">
        <authorList>
            <person name="Jiang H."/>
            <person name="Abraham K."/>
            <person name="Ali S."/>
            <person name="Alsbrooks S.L."/>
            <person name="Anim B.N."/>
            <person name="Anosike U.S."/>
            <person name="Attaway T."/>
            <person name="Bandaranaike D.P."/>
            <person name="Battles P.K."/>
            <person name="Bell S.N."/>
            <person name="Bell A.V."/>
            <person name="Beltran B."/>
            <person name="Bickham C."/>
            <person name="Bustamante Y."/>
            <person name="Caleb T."/>
            <person name="Canada A."/>
            <person name="Cardenas V."/>
            <person name="Carter K."/>
            <person name="Chacko J."/>
            <person name="Chandrabose M.N."/>
            <person name="Chavez D."/>
            <person name="Chavez A."/>
            <person name="Chen L."/>
            <person name="Chu H.-S."/>
            <person name="Claassen K.J."/>
            <person name="Cockrell R."/>
            <person name="Collins M."/>
            <person name="Cooper J.A."/>
            <person name="Cree A."/>
            <person name="Curry S.M."/>
            <person name="Da Y."/>
            <person name="Dao M.D."/>
            <person name="Das B."/>
            <person name="Davila M.-L."/>
            <person name="Davy-Carroll L."/>
            <person name="Denson S."/>
            <person name="Dinh H."/>
            <person name="Ebong V.E."/>
            <person name="Edwards J.R."/>
            <person name="Egan A."/>
            <person name="El-Daye J."/>
            <person name="Escobedo L."/>
            <person name="Fernandez S."/>
            <person name="Fernando P.R."/>
            <person name="Flagg N."/>
            <person name="Forbes L.D."/>
            <person name="Fowler R.G."/>
            <person name="Fu Q."/>
            <person name="Gabisi R.A."/>
            <person name="Ganer J."/>
            <person name="Garbino Pronczuk A."/>
            <person name="Garcia R.M."/>
            <person name="Garner T."/>
            <person name="Garrett T.E."/>
            <person name="Gonzalez D.A."/>
            <person name="Hamid H."/>
            <person name="Hawkins E.S."/>
            <person name="Hirani K."/>
            <person name="Hogues M.E."/>
            <person name="Hollins B."/>
            <person name="Hsiao C.-H."/>
            <person name="Jabil R."/>
            <person name="James M.L."/>
            <person name="Jhangiani S.N."/>
            <person name="Johnson B."/>
            <person name="Johnson Q."/>
            <person name="Joshi V."/>
            <person name="Kalu J.B."/>
            <person name="Kam C."/>
            <person name="Kashfia A."/>
            <person name="Keebler J."/>
            <person name="Kisamo H."/>
            <person name="Kovar C.L."/>
            <person name="Lago L.A."/>
            <person name="Lai C.-Y."/>
            <person name="Laidlaw J."/>
            <person name="Lara F."/>
            <person name="Le T.-K."/>
            <person name="Lee S.L."/>
            <person name="Legall F.H."/>
            <person name="Lemon S.J."/>
            <person name="Lewis L.R."/>
            <person name="Li B."/>
            <person name="Liu Y."/>
            <person name="Liu Y.-S."/>
            <person name="Lopez J."/>
            <person name="Lozado R.J."/>
            <person name="Lu J."/>
            <person name="Madu R.C."/>
            <person name="Maheshwari M."/>
            <person name="Maheshwari R."/>
            <person name="Malloy K."/>
            <person name="Martinez E."/>
            <person name="Mathew T."/>
            <person name="Mercado I.C."/>
            <person name="Mercado C."/>
            <person name="Meyer B."/>
            <person name="Montgomery K."/>
            <person name="Morgan M.B."/>
            <person name="Munidasa M."/>
            <person name="Nazareth L.V."/>
            <person name="Nelson J."/>
            <person name="Ng B.M."/>
            <person name="Nguyen N.B."/>
            <person name="Nguyen P.Q."/>
            <person name="Nguyen T."/>
            <person name="Obregon M."/>
            <person name="Okwuonu G.O."/>
            <person name="Onwere C.G."/>
            <person name="Orozco G."/>
            <person name="Parra A."/>
            <person name="Patel S."/>
            <person name="Patil S."/>
            <person name="Perez A."/>
            <person name="Perez Y."/>
            <person name="Pham C."/>
            <person name="Primus E.L."/>
            <person name="Pu L.-L."/>
            <person name="Puazo M."/>
            <person name="Qin X."/>
            <person name="Quiroz J.B."/>
            <person name="Reese J."/>
            <person name="Richards S."/>
            <person name="Rives C.M."/>
            <person name="Robberts R."/>
            <person name="Ruiz S.J."/>
            <person name="Ruiz M.J."/>
            <person name="Santibanez J."/>
            <person name="Schneider B.W."/>
            <person name="Sisson I."/>
            <person name="Smith M."/>
            <person name="Sodergren E."/>
            <person name="Song X.-Z."/>
            <person name="Song B.B."/>
            <person name="Summersgill H."/>
            <person name="Thelus R."/>
            <person name="Thornton R.D."/>
            <person name="Trejos Z.Y."/>
            <person name="Usmani K."/>
            <person name="Vattathil S."/>
            <person name="Villasana D."/>
            <person name="Walker D.L."/>
            <person name="Wang S."/>
            <person name="Wang K."/>
            <person name="White C.S."/>
            <person name="Williams A.C."/>
            <person name="Williamson J."/>
            <person name="Wilson K."/>
            <person name="Woghiren I.O."/>
            <person name="Woodworth J.R."/>
            <person name="Worley K.C."/>
            <person name="Wright R.A."/>
            <person name="Wu W."/>
            <person name="Young L."/>
            <person name="Zhang L."/>
            <person name="Zhang J."/>
            <person name="Zhu Y."/>
            <person name="Muzny D.M."/>
            <person name="Weinstock G."/>
            <person name="Gibbs R.A."/>
        </authorList>
    </citation>
    <scope>NUCLEOTIDE SEQUENCE [LARGE SCALE GENOMIC DNA]</scope>
    <source>
        <strain evidence="2">LSR1</strain>
    </source>
</reference>
<dbReference type="Proteomes" id="UP000007819">
    <property type="component" value="Chromosome A1"/>
</dbReference>
<dbReference type="RefSeq" id="XP_008178812.1">
    <property type="nucleotide sequence ID" value="XM_008180590.1"/>
</dbReference>
<accession>A0A8R2B3U9</accession>
<dbReference type="SUPFAM" id="SSF53098">
    <property type="entry name" value="Ribonuclease H-like"/>
    <property type="match status" value="1"/>
</dbReference>
<dbReference type="AlphaFoldDB" id="A0A8R2B3U9"/>
<name>A0A8R2B3U9_ACYPI</name>
<reference evidence="1" key="2">
    <citation type="submission" date="2022-06" db="UniProtKB">
        <authorList>
            <consortium name="EnsemblMetazoa"/>
        </authorList>
    </citation>
    <scope>IDENTIFICATION</scope>
</reference>
<dbReference type="GeneID" id="103308007"/>
<proteinExistence type="predicted"/>
<keyword evidence="2" id="KW-1185">Reference proteome</keyword>
<dbReference type="PANTHER" id="PTHR45749">
    <property type="match status" value="1"/>
</dbReference>
<evidence type="ECO:0000313" key="1">
    <source>
        <dbReference type="EnsemblMetazoa" id="XP_008178812.1"/>
    </source>
</evidence>
<dbReference type="OrthoDB" id="6621924at2759"/>
<dbReference type="KEGG" id="api:103308007"/>
<dbReference type="PANTHER" id="PTHR45749:SF21">
    <property type="entry name" value="DUF4371 DOMAIN-CONTAINING PROTEIN"/>
    <property type="match status" value="1"/>
</dbReference>
<sequence>MADETSDVGHHEHMSVVIRYFDDEACKPVEQFIGIQLIAVCFDGASAMSGKFNSVQAKVKEINPCAMYVHCYGHCLNLTLVDSLGNKNRIIFDFFGCVQLIYSFIEGSPTRHAVFEKIVQETNSKLKILKTLSTTRWACRAEAVTAVENNYSSVIQCLQEIANSTKYSEVRAKANGILYQMKSYNFIFALYMLKPILIQIQIVSAQLQAPNLDLLGAVSIVNALKKSLDDFCNGLENRFNQETLNIISSIGRLIQLKAEQFDIDLLSQTFSLNSDELEGEQSLLRSMPDFIPGTSTKTIYQWLETYQQVNIF</sequence>
<dbReference type="EnsemblMetazoa" id="XM_008180590.1">
    <property type="protein sequence ID" value="XP_008178812.1"/>
    <property type="gene ID" value="LOC103308007"/>
</dbReference>
<organism evidence="1 2">
    <name type="scientific">Acyrthosiphon pisum</name>
    <name type="common">Pea aphid</name>
    <dbReference type="NCBI Taxonomy" id="7029"/>
    <lineage>
        <taxon>Eukaryota</taxon>
        <taxon>Metazoa</taxon>
        <taxon>Ecdysozoa</taxon>
        <taxon>Arthropoda</taxon>
        <taxon>Hexapoda</taxon>
        <taxon>Insecta</taxon>
        <taxon>Pterygota</taxon>
        <taxon>Neoptera</taxon>
        <taxon>Paraneoptera</taxon>
        <taxon>Hemiptera</taxon>
        <taxon>Sternorrhyncha</taxon>
        <taxon>Aphidomorpha</taxon>
        <taxon>Aphidoidea</taxon>
        <taxon>Aphididae</taxon>
        <taxon>Macrosiphini</taxon>
        <taxon>Acyrthosiphon</taxon>
    </lineage>
</organism>
<protein>
    <submittedName>
        <fullName evidence="1">Uncharacterized protein</fullName>
    </submittedName>
</protein>
<evidence type="ECO:0000313" key="2">
    <source>
        <dbReference type="Proteomes" id="UP000007819"/>
    </source>
</evidence>